<accession>A0A081KAX6</accession>
<dbReference type="GO" id="GO:0120010">
    <property type="term" value="P:intermembrane phospholipid transfer"/>
    <property type="evidence" value="ECO:0007669"/>
    <property type="project" value="TreeGrafter"/>
</dbReference>
<dbReference type="Pfam" id="PF04333">
    <property type="entry name" value="MlaA"/>
    <property type="match status" value="1"/>
</dbReference>
<evidence type="ECO:0000313" key="5">
    <source>
        <dbReference type="Proteomes" id="UP000027997"/>
    </source>
</evidence>
<keyword evidence="3" id="KW-0472">Membrane</keyword>
<dbReference type="PANTHER" id="PTHR30035">
    <property type="entry name" value="LIPOPROTEIN VACJ-RELATED"/>
    <property type="match status" value="1"/>
</dbReference>
<dbReference type="InterPro" id="IPR007428">
    <property type="entry name" value="MlaA"/>
</dbReference>
<dbReference type="eggNOG" id="COG2853">
    <property type="taxonomic scope" value="Bacteria"/>
</dbReference>
<evidence type="ECO:0000256" key="2">
    <source>
        <dbReference type="ARBA" id="ARBA00022729"/>
    </source>
</evidence>
<dbReference type="EMBL" id="JOJP01000001">
    <property type="protein sequence ID" value="KEI71302.1"/>
    <property type="molecule type" value="Genomic_DNA"/>
</dbReference>
<comment type="similarity">
    <text evidence="1">Belongs to the MlaA family.</text>
</comment>
<keyword evidence="5" id="KW-1185">Reference proteome</keyword>
<protein>
    <recommendedName>
        <fullName evidence="6">ABC transporter</fullName>
    </recommendedName>
</protein>
<evidence type="ECO:0000313" key="4">
    <source>
        <dbReference type="EMBL" id="KEI71302.1"/>
    </source>
</evidence>
<evidence type="ECO:0000256" key="3">
    <source>
        <dbReference type="SAM" id="Phobius"/>
    </source>
</evidence>
<keyword evidence="3" id="KW-1133">Transmembrane helix</keyword>
<comment type="caution">
    <text evidence="4">The sequence shown here is derived from an EMBL/GenBank/DDBJ whole genome shotgun (WGS) entry which is preliminary data.</text>
</comment>
<reference evidence="4 5" key="1">
    <citation type="submission" date="2014-06" db="EMBL/GenBank/DDBJ databases">
        <title>Whole Genome Sequences of Three Symbiotic Endozoicomonas Bacteria.</title>
        <authorList>
            <person name="Neave M.J."/>
            <person name="Apprill A."/>
            <person name="Voolstra C.R."/>
        </authorList>
    </citation>
    <scope>NUCLEOTIDE SEQUENCE [LARGE SCALE GENOMIC DNA]</scope>
    <source>
        <strain evidence="4 5">DSM 22380</strain>
    </source>
</reference>
<organism evidence="4 5">
    <name type="scientific">Endozoicomonas elysicola</name>
    <dbReference type="NCBI Taxonomy" id="305900"/>
    <lineage>
        <taxon>Bacteria</taxon>
        <taxon>Pseudomonadati</taxon>
        <taxon>Pseudomonadota</taxon>
        <taxon>Gammaproteobacteria</taxon>
        <taxon>Oceanospirillales</taxon>
        <taxon>Endozoicomonadaceae</taxon>
        <taxon>Endozoicomonas</taxon>
    </lineage>
</organism>
<keyword evidence="3" id="KW-0812">Transmembrane</keyword>
<dbReference type="RefSeq" id="WP_020582887.1">
    <property type="nucleotide sequence ID" value="NZ_JOJP01000001.1"/>
</dbReference>
<dbReference type="Proteomes" id="UP000027997">
    <property type="component" value="Unassembled WGS sequence"/>
</dbReference>
<dbReference type="STRING" id="305900.GV64_11640"/>
<name>A0A081KAX6_9GAMM</name>
<dbReference type="PRINTS" id="PR01805">
    <property type="entry name" value="VACJLIPOPROT"/>
</dbReference>
<feature type="transmembrane region" description="Helical" evidence="3">
    <location>
        <begin position="12"/>
        <end position="32"/>
    </location>
</feature>
<dbReference type="AlphaFoldDB" id="A0A081KAX6"/>
<sequence length="233" mass="25781">MNHSPATIARSVVVTVLMLLPVLALGAAPISYDDPLESWNRKVFRFNDTLDTYALKPVAKTYNYLTPKPAQTLVSNFFSNLGEFRNIASAGIQFKGQDALVSSGRLIINSTVGILGLIDVATPMGLDKRYSDFGLAFAHWGVPSGPYLVMPMLGPNTIRSGVGLVPDALTNPVTYHEAERDRWIAGSINIINSRAQLLDAEELILGDRYTFIRDTYLQRREYLITGQQPEDDF</sequence>
<evidence type="ECO:0000256" key="1">
    <source>
        <dbReference type="ARBA" id="ARBA00010634"/>
    </source>
</evidence>
<gene>
    <name evidence="4" type="ORF">GV64_11640</name>
</gene>
<dbReference type="PANTHER" id="PTHR30035:SF3">
    <property type="entry name" value="INTERMEMBRANE PHOSPHOLIPID TRANSPORT SYSTEM LIPOPROTEIN MLAA"/>
    <property type="match status" value="1"/>
</dbReference>
<dbReference type="GO" id="GO:0016020">
    <property type="term" value="C:membrane"/>
    <property type="evidence" value="ECO:0007669"/>
    <property type="project" value="InterPro"/>
</dbReference>
<evidence type="ECO:0008006" key="6">
    <source>
        <dbReference type="Google" id="ProtNLM"/>
    </source>
</evidence>
<proteinExistence type="inferred from homology"/>
<keyword evidence="2" id="KW-0732">Signal</keyword>